<keyword evidence="2" id="KW-1185">Reference proteome</keyword>
<dbReference type="PROSITE" id="PS51257">
    <property type="entry name" value="PROKAR_LIPOPROTEIN"/>
    <property type="match status" value="1"/>
</dbReference>
<dbReference type="InterPro" id="IPR045500">
    <property type="entry name" value="DUF6491"/>
</dbReference>
<evidence type="ECO:0000313" key="1">
    <source>
        <dbReference type="EMBL" id="MFC3579690.1"/>
    </source>
</evidence>
<proteinExistence type="predicted"/>
<gene>
    <name evidence="1" type="ORF">ACFONA_05880</name>
</gene>
<protein>
    <submittedName>
        <fullName evidence="1">DUF6491 family protein</fullName>
    </submittedName>
</protein>
<dbReference type="Proteomes" id="UP001595713">
    <property type="component" value="Unassembled WGS sequence"/>
</dbReference>
<reference evidence="2" key="1">
    <citation type="journal article" date="2019" name="Int. J. Syst. Evol. Microbiol.">
        <title>The Global Catalogue of Microorganisms (GCM) 10K type strain sequencing project: providing services to taxonomists for standard genome sequencing and annotation.</title>
        <authorList>
            <consortium name="The Broad Institute Genomics Platform"/>
            <consortium name="The Broad Institute Genome Sequencing Center for Infectious Disease"/>
            <person name="Wu L."/>
            <person name="Ma J."/>
        </authorList>
    </citation>
    <scope>NUCLEOTIDE SEQUENCE [LARGE SCALE GENOMIC DNA]</scope>
    <source>
        <strain evidence="2">KCTC 42739</strain>
    </source>
</reference>
<comment type="caution">
    <text evidence="1">The sequence shown here is derived from an EMBL/GenBank/DDBJ whole genome shotgun (WGS) entry which is preliminary data.</text>
</comment>
<evidence type="ECO:0000313" key="2">
    <source>
        <dbReference type="Proteomes" id="UP001595713"/>
    </source>
</evidence>
<name>A0ABV7SUB9_9SPHN</name>
<accession>A0ABV7SUB9</accession>
<dbReference type="RefSeq" id="WP_261293416.1">
    <property type="nucleotide sequence ID" value="NZ_JANQBK010000003.1"/>
</dbReference>
<sequence>MRALILLPLIAGIAGCSSLPADPSRADRAMAEALAGRSAGAPQRCIDRSTVSGPQIVDDHTLIYTQSGRRVWVNTLASACPSLRTDSVLVVRAFGTQMCENDQFQARQPGELIGGAICRLSTFTPYDKPRREKERATPAG</sequence>
<organism evidence="1 2">
    <name type="scientific">Sphingomonas hylomeconis</name>
    <dbReference type="NCBI Taxonomy" id="1395958"/>
    <lineage>
        <taxon>Bacteria</taxon>
        <taxon>Pseudomonadati</taxon>
        <taxon>Pseudomonadota</taxon>
        <taxon>Alphaproteobacteria</taxon>
        <taxon>Sphingomonadales</taxon>
        <taxon>Sphingomonadaceae</taxon>
        <taxon>Sphingomonas</taxon>
    </lineage>
</organism>
<dbReference type="Pfam" id="PF20101">
    <property type="entry name" value="DUF6491"/>
    <property type="match status" value="1"/>
</dbReference>
<dbReference type="EMBL" id="JBHRXP010000002">
    <property type="protein sequence ID" value="MFC3579690.1"/>
    <property type="molecule type" value="Genomic_DNA"/>
</dbReference>